<dbReference type="Gene3D" id="1.10.287.130">
    <property type="match status" value="1"/>
</dbReference>
<reference evidence="9 10" key="1">
    <citation type="submission" date="2016-11" db="EMBL/GenBank/DDBJ databases">
        <title>Draft Genome Sequences of Nine Cyanobacterial Strains from Diverse Habitats.</title>
        <authorList>
            <person name="Zhu T."/>
            <person name="Hou S."/>
            <person name="Lu X."/>
            <person name="Hess W.R."/>
        </authorList>
    </citation>
    <scope>NUCLEOTIDE SEQUENCE [LARGE SCALE GENOMIC DNA]</scope>
    <source>
        <strain evidence="9 10">NIES-593</strain>
    </source>
</reference>
<dbReference type="Pfam" id="PF02518">
    <property type="entry name" value="HATPase_c"/>
    <property type="match status" value="1"/>
</dbReference>
<evidence type="ECO:0000259" key="8">
    <source>
        <dbReference type="PROSITE" id="PS50109"/>
    </source>
</evidence>
<accession>A0A1U7HSQ9</accession>
<dbReference type="Proteomes" id="UP000186868">
    <property type="component" value="Unassembled WGS sequence"/>
</dbReference>
<evidence type="ECO:0000256" key="7">
    <source>
        <dbReference type="SAM" id="Phobius"/>
    </source>
</evidence>
<dbReference type="SMART" id="SM00388">
    <property type="entry name" value="HisKA"/>
    <property type="match status" value="1"/>
</dbReference>
<dbReference type="InterPro" id="IPR003594">
    <property type="entry name" value="HATPase_dom"/>
</dbReference>
<dbReference type="GO" id="GO:0000155">
    <property type="term" value="F:phosphorelay sensor kinase activity"/>
    <property type="evidence" value="ECO:0007669"/>
    <property type="project" value="InterPro"/>
</dbReference>
<sequence length="414" mass="45535">MFEKIRRRLLLSYLIVLSLILGGFAIAVRIVFTHSLHKQQTEKLVALAQVAAANAEFDNGRIKIENDLPQDKLFENHQGLNWFDTKGNLIEKQGRDILSLPVHVTEGEQINTVGKNRVQSVTLPIISSDDKQLIGYVRASQSLEEFDETLNKLDLGLGGGIVVALIISSVGGIWLTRQAMQPIEESFERLKQFTADASHELRSPLMAIKSNAGVALKYPEGIRETDAEKFQAISSATNQMTRLTEDLLFLARHDNIPNRSKETVNLSSILNNLVQLYQSQAIAKQINLKSQLTEKLYLLGDTNQITRLFTNLIQNAINYTPSEGIVEITANRSASDIVVNVQDTGVGIAPKDLGNIFERFWRADKSRSYNSGGSGLGLAIAQAIAQNHGGLITVTSQLGIGSCFTVRLPASSLN</sequence>
<evidence type="ECO:0000256" key="6">
    <source>
        <dbReference type="ARBA" id="ARBA00023012"/>
    </source>
</evidence>
<dbReference type="PANTHER" id="PTHR45453">
    <property type="entry name" value="PHOSPHATE REGULON SENSOR PROTEIN PHOR"/>
    <property type="match status" value="1"/>
</dbReference>
<evidence type="ECO:0000256" key="5">
    <source>
        <dbReference type="ARBA" id="ARBA00022777"/>
    </source>
</evidence>
<evidence type="ECO:0000313" key="10">
    <source>
        <dbReference type="Proteomes" id="UP000186868"/>
    </source>
</evidence>
<gene>
    <name evidence="9" type="ORF">NIES593_00470</name>
</gene>
<keyword evidence="10" id="KW-1185">Reference proteome</keyword>
<dbReference type="EC" id="2.7.13.3" evidence="2"/>
<dbReference type="InterPro" id="IPR041610">
    <property type="entry name" value="ArlS_N"/>
</dbReference>
<dbReference type="InterPro" id="IPR050351">
    <property type="entry name" value="BphY/WalK/GraS-like"/>
</dbReference>
<dbReference type="PRINTS" id="PR00344">
    <property type="entry name" value="BCTRLSENSOR"/>
</dbReference>
<dbReference type="GO" id="GO:0016036">
    <property type="term" value="P:cellular response to phosphate starvation"/>
    <property type="evidence" value="ECO:0007669"/>
    <property type="project" value="TreeGrafter"/>
</dbReference>
<evidence type="ECO:0000256" key="1">
    <source>
        <dbReference type="ARBA" id="ARBA00000085"/>
    </source>
</evidence>
<dbReference type="OrthoDB" id="417111at2"/>
<comment type="caution">
    <text evidence="9">The sequence shown here is derived from an EMBL/GenBank/DDBJ whole genome shotgun (WGS) entry which is preliminary data.</text>
</comment>
<dbReference type="GO" id="GO:0004721">
    <property type="term" value="F:phosphoprotein phosphatase activity"/>
    <property type="evidence" value="ECO:0007669"/>
    <property type="project" value="TreeGrafter"/>
</dbReference>
<feature type="transmembrane region" description="Helical" evidence="7">
    <location>
        <begin position="12"/>
        <end position="32"/>
    </location>
</feature>
<evidence type="ECO:0000313" key="9">
    <source>
        <dbReference type="EMBL" id="OKH26575.1"/>
    </source>
</evidence>
<evidence type="ECO:0000256" key="4">
    <source>
        <dbReference type="ARBA" id="ARBA00022679"/>
    </source>
</evidence>
<keyword evidence="3" id="KW-0597">Phosphoprotein</keyword>
<dbReference type="Gene3D" id="3.30.565.10">
    <property type="entry name" value="Histidine kinase-like ATPase, C-terminal domain"/>
    <property type="match status" value="1"/>
</dbReference>
<dbReference type="SUPFAM" id="SSF55874">
    <property type="entry name" value="ATPase domain of HSP90 chaperone/DNA topoisomerase II/histidine kinase"/>
    <property type="match status" value="1"/>
</dbReference>
<dbReference type="InterPro" id="IPR036097">
    <property type="entry name" value="HisK_dim/P_sf"/>
</dbReference>
<keyword evidence="5 9" id="KW-0418">Kinase</keyword>
<dbReference type="Pfam" id="PF00512">
    <property type="entry name" value="HisKA"/>
    <property type="match status" value="1"/>
</dbReference>
<dbReference type="AlphaFoldDB" id="A0A1U7HSQ9"/>
<dbReference type="Pfam" id="PF18719">
    <property type="entry name" value="ArlS_N"/>
    <property type="match status" value="1"/>
</dbReference>
<protein>
    <recommendedName>
        <fullName evidence="2">histidine kinase</fullName>
        <ecNumber evidence="2">2.7.13.3</ecNumber>
    </recommendedName>
</protein>
<keyword evidence="7" id="KW-1133">Transmembrane helix</keyword>
<evidence type="ECO:0000256" key="3">
    <source>
        <dbReference type="ARBA" id="ARBA00022553"/>
    </source>
</evidence>
<keyword evidence="6" id="KW-0902">Two-component regulatory system</keyword>
<organism evidence="9 10">
    <name type="scientific">Hydrococcus rivularis NIES-593</name>
    <dbReference type="NCBI Taxonomy" id="1921803"/>
    <lineage>
        <taxon>Bacteria</taxon>
        <taxon>Bacillati</taxon>
        <taxon>Cyanobacteriota</taxon>
        <taxon>Cyanophyceae</taxon>
        <taxon>Pleurocapsales</taxon>
        <taxon>Hydrococcaceae</taxon>
        <taxon>Hydrococcus</taxon>
    </lineage>
</organism>
<feature type="domain" description="Histidine kinase" evidence="8">
    <location>
        <begin position="196"/>
        <end position="412"/>
    </location>
</feature>
<proteinExistence type="predicted"/>
<dbReference type="PROSITE" id="PS50109">
    <property type="entry name" value="HIS_KIN"/>
    <property type="match status" value="1"/>
</dbReference>
<keyword evidence="7" id="KW-0812">Transmembrane</keyword>
<comment type="catalytic activity">
    <reaction evidence="1">
        <text>ATP + protein L-histidine = ADP + protein N-phospho-L-histidine.</text>
        <dbReference type="EC" id="2.7.13.3"/>
    </reaction>
</comment>
<dbReference type="CDD" id="cd00082">
    <property type="entry name" value="HisKA"/>
    <property type="match status" value="1"/>
</dbReference>
<dbReference type="InterPro" id="IPR005467">
    <property type="entry name" value="His_kinase_dom"/>
</dbReference>
<dbReference type="EMBL" id="MRCB01000001">
    <property type="protein sequence ID" value="OKH26575.1"/>
    <property type="molecule type" value="Genomic_DNA"/>
</dbReference>
<dbReference type="InterPro" id="IPR036890">
    <property type="entry name" value="HATPase_C_sf"/>
</dbReference>
<dbReference type="CDD" id="cd00075">
    <property type="entry name" value="HATPase"/>
    <property type="match status" value="1"/>
</dbReference>
<dbReference type="PANTHER" id="PTHR45453:SF1">
    <property type="entry name" value="PHOSPHATE REGULON SENSOR PROTEIN PHOR"/>
    <property type="match status" value="1"/>
</dbReference>
<keyword evidence="7" id="KW-0472">Membrane</keyword>
<dbReference type="InterPro" id="IPR004358">
    <property type="entry name" value="Sig_transdc_His_kin-like_C"/>
</dbReference>
<evidence type="ECO:0000256" key="2">
    <source>
        <dbReference type="ARBA" id="ARBA00012438"/>
    </source>
</evidence>
<dbReference type="FunFam" id="3.30.565.10:FF:000006">
    <property type="entry name" value="Sensor histidine kinase WalK"/>
    <property type="match status" value="1"/>
</dbReference>
<dbReference type="RefSeq" id="WP_073597717.1">
    <property type="nucleotide sequence ID" value="NZ_MRCB01000001.1"/>
</dbReference>
<name>A0A1U7HSQ9_9CYAN</name>
<dbReference type="SUPFAM" id="SSF47384">
    <property type="entry name" value="Homodimeric domain of signal transducing histidine kinase"/>
    <property type="match status" value="1"/>
</dbReference>
<dbReference type="GO" id="GO:0005886">
    <property type="term" value="C:plasma membrane"/>
    <property type="evidence" value="ECO:0007669"/>
    <property type="project" value="TreeGrafter"/>
</dbReference>
<keyword evidence="4" id="KW-0808">Transferase</keyword>
<dbReference type="STRING" id="1921803.NIES593_00470"/>
<dbReference type="InterPro" id="IPR003661">
    <property type="entry name" value="HisK_dim/P_dom"/>
</dbReference>
<dbReference type="SMART" id="SM00387">
    <property type="entry name" value="HATPase_c"/>
    <property type="match status" value="1"/>
</dbReference>